<evidence type="ECO:0000256" key="1">
    <source>
        <dbReference type="SAM" id="Phobius"/>
    </source>
</evidence>
<evidence type="ECO:0000313" key="3">
    <source>
        <dbReference type="Proteomes" id="UP001499978"/>
    </source>
</evidence>
<accession>A0ABN3NH86</accession>
<name>A0ABN3NH86_9ACTN</name>
<keyword evidence="1" id="KW-0812">Transmembrane</keyword>
<protein>
    <submittedName>
        <fullName evidence="2">Uncharacterized protein</fullName>
    </submittedName>
</protein>
<dbReference type="EMBL" id="BAAARY010000007">
    <property type="protein sequence ID" value="GAA2522222.1"/>
    <property type="molecule type" value="Genomic_DNA"/>
</dbReference>
<keyword evidence="1" id="KW-0472">Membrane</keyword>
<keyword evidence="1" id="KW-1133">Transmembrane helix</keyword>
<feature type="transmembrane region" description="Helical" evidence="1">
    <location>
        <begin position="20"/>
        <end position="42"/>
    </location>
</feature>
<reference evidence="2 3" key="1">
    <citation type="journal article" date="2019" name="Int. J. Syst. Evol. Microbiol.">
        <title>The Global Catalogue of Microorganisms (GCM) 10K type strain sequencing project: providing services to taxonomists for standard genome sequencing and annotation.</title>
        <authorList>
            <consortium name="The Broad Institute Genomics Platform"/>
            <consortium name="The Broad Institute Genome Sequencing Center for Infectious Disease"/>
            <person name="Wu L."/>
            <person name="Ma J."/>
        </authorList>
    </citation>
    <scope>NUCLEOTIDE SEQUENCE [LARGE SCALE GENOMIC DNA]</scope>
    <source>
        <strain evidence="2 3">JCM 3367</strain>
    </source>
</reference>
<organism evidence="2 3">
    <name type="scientific">Pilimelia columellifera subsp. columellifera</name>
    <dbReference type="NCBI Taxonomy" id="706583"/>
    <lineage>
        <taxon>Bacteria</taxon>
        <taxon>Bacillati</taxon>
        <taxon>Actinomycetota</taxon>
        <taxon>Actinomycetes</taxon>
        <taxon>Micromonosporales</taxon>
        <taxon>Micromonosporaceae</taxon>
        <taxon>Pilimelia</taxon>
    </lineage>
</organism>
<evidence type="ECO:0000313" key="2">
    <source>
        <dbReference type="EMBL" id="GAA2522222.1"/>
    </source>
</evidence>
<dbReference type="SUPFAM" id="SSF50370">
    <property type="entry name" value="Ricin B-like lectins"/>
    <property type="match status" value="1"/>
</dbReference>
<dbReference type="PROSITE" id="PS50231">
    <property type="entry name" value="RICIN_B_LECTIN"/>
    <property type="match status" value="2"/>
</dbReference>
<proteinExistence type="predicted"/>
<dbReference type="Proteomes" id="UP001499978">
    <property type="component" value="Unassembled WGS sequence"/>
</dbReference>
<keyword evidence="3" id="KW-1185">Reference proteome</keyword>
<comment type="caution">
    <text evidence="2">The sequence shown here is derived from an EMBL/GenBank/DDBJ whole genome shotgun (WGS) entry which is preliminary data.</text>
</comment>
<dbReference type="RefSeq" id="WP_344171581.1">
    <property type="nucleotide sequence ID" value="NZ_BAAARY010000007.1"/>
</dbReference>
<dbReference type="InterPro" id="IPR035992">
    <property type="entry name" value="Ricin_B-like_lectins"/>
</dbReference>
<gene>
    <name evidence="2" type="ORF">GCM10010201_20250</name>
</gene>
<dbReference type="Gene3D" id="2.80.10.50">
    <property type="match status" value="1"/>
</dbReference>
<sequence>MRQALFRPLRAAADGDRGSLVMAMLLTLVTVGLTAAMLPVILQQTNSTGLTITRGRELDAAHAGLALAQARIRAASDPATPGTIVQSRLPCNSPISGEIAPGPGTTAPVRYHVEIEYFGEDPLSAVSGPLGCAATGGPSATPRYARLNSWATVRGSGNVMSGGRHLAGTYAFNTIRTDFDPNLPRQVAFYSPPATLLGTFSVLLTPVLAAYFRQRVCLDVGTNALVPPAGTPVHARDCAAAGPRAQNFYYRSDLALVHAGSYSVNQPMCVDGGGVHAVGNPVTLQPCGSGAATWRHRWYYNGANNFEGVRPTAGGPSTDALDGFCLNRAKTSVAAVNDFPVTLGSAVNGACRKEIPDGLGAIDVFSDFLNAAEGYGLQSMSFLDDVGPGLAGNNGTVDCATEMGQPCRVTQLVNTGLRSMCVEYRAGELYGPMVTKECAQSPDPRDLDPDQLWRVPVPAPGQTVATGPIYQKGDDGRTYCLSSSDQILNALVGSLLGAATLNSNWPKFAGRAVCNPKTASGPLLWKVYGNTGNATTAYHIASNSTGRCLAVGEEADLDNAGLMTLIANVVKLLATLLGSPIPLPLDPYVYQWTGSQNNLKVILKTCGASDRQKWAGPVAQANMIDSPTAGAAATIPARPLGDIGEFPATDKPR</sequence>